<evidence type="ECO:0000313" key="2">
    <source>
        <dbReference type="Proteomes" id="UP000027138"/>
    </source>
</evidence>
<protein>
    <recommendedName>
        <fullName evidence="3">Aminotransferase-like plant mobile domain-containing protein</fullName>
    </recommendedName>
</protein>
<accession>A0A067KD21</accession>
<sequence length="319" mass="35005">MDVDPIARTYLFYLLSTTLFTNHGNVADLALLLQLQDLDATSQFNWGAATLSYLYYGMDLCIRGAHLKIGYKRSIKRDIHGEMQLTSSILFKQSSAISIDVSSFSDSSMICTTLERGYMSGSLARTGERSHTMSLTTCVDEVYPVGAGHCCCSEGVNYYKSPRAFVPGAYAVFARTQLLIHVPPPTEFNPFVEVKELDRGQVAVPEQQQQHGKRVRRGSKPIAPDTAAIVGMPEHGPGTLFSFILDHTGQLAQGMLKTHLVSPYRMLQPGCTHRVDMVPTASRARGVRCGGHTGSGAERQFGRDGLKHVLSWVPHLISA</sequence>
<evidence type="ECO:0000313" key="1">
    <source>
        <dbReference type="EMBL" id="KDP30135.1"/>
    </source>
</evidence>
<dbReference type="EMBL" id="KK914704">
    <property type="protein sequence ID" value="KDP30135.1"/>
    <property type="molecule type" value="Genomic_DNA"/>
</dbReference>
<gene>
    <name evidence="1" type="ORF">JCGZ_18130</name>
</gene>
<dbReference type="Proteomes" id="UP000027138">
    <property type="component" value="Unassembled WGS sequence"/>
</dbReference>
<proteinExistence type="predicted"/>
<keyword evidence="2" id="KW-1185">Reference proteome</keyword>
<reference evidence="1 2" key="1">
    <citation type="journal article" date="2014" name="PLoS ONE">
        <title>Global Analysis of Gene Expression Profiles in Physic Nut (Jatropha curcas L.) Seedlings Exposed to Salt Stress.</title>
        <authorList>
            <person name="Zhang L."/>
            <person name="Zhang C."/>
            <person name="Wu P."/>
            <person name="Chen Y."/>
            <person name="Li M."/>
            <person name="Jiang H."/>
            <person name="Wu G."/>
        </authorList>
    </citation>
    <scope>NUCLEOTIDE SEQUENCE [LARGE SCALE GENOMIC DNA]</scope>
    <source>
        <strain evidence="2">cv. GZQX0401</strain>
        <tissue evidence="1">Young leaves</tissue>
    </source>
</reference>
<dbReference type="AlphaFoldDB" id="A0A067KD21"/>
<name>A0A067KD21_JATCU</name>
<evidence type="ECO:0008006" key="3">
    <source>
        <dbReference type="Google" id="ProtNLM"/>
    </source>
</evidence>
<organism evidence="1 2">
    <name type="scientific">Jatropha curcas</name>
    <name type="common">Barbados nut</name>
    <dbReference type="NCBI Taxonomy" id="180498"/>
    <lineage>
        <taxon>Eukaryota</taxon>
        <taxon>Viridiplantae</taxon>
        <taxon>Streptophyta</taxon>
        <taxon>Embryophyta</taxon>
        <taxon>Tracheophyta</taxon>
        <taxon>Spermatophyta</taxon>
        <taxon>Magnoliopsida</taxon>
        <taxon>eudicotyledons</taxon>
        <taxon>Gunneridae</taxon>
        <taxon>Pentapetalae</taxon>
        <taxon>rosids</taxon>
        <taxon>fabids</taxon>
        <taxon>Malpighiales</taxon>
        <taxon>Euphorbiaceae</taxon>
        <taxon>Crotonoideae</taxon>
        <taxon>Jatropheae</taxon>
        <taxon>Jatropha</taxon>
    </lineage>
</organism>